<accession>D1CCH0</accession>
<dbReference type="PROSITE" id="PS50893">
    <property type="entry name" value="ABC_TRANSPORTER_2"/>
    <property type="match status" value="1"/>
</dbReference>
<dbReference type="HOGENOM" id="CLU_000604_1_11_0"/>
<dbReference type="OrthoDB" id="9806726at2"/>
<dbReference type="AlphaFoldDB" id="D1CCH0"/>
<dbReference type="EMBL" id="CP001825">
    <property type="protein sequence ID" value="ACZ42485.1"/>
    <property type="molecule type" value="Genomic_DNA"/>
</dbReference>
<gene>
    <name evidence="5" type="ordered locus">Tter_1579</name>
</gene>
<dbReference type="STRING" id="525904.Tter_1579"/>
<proteinExistence type="predicted"/>
<sequence>MQVNLPNTEIILRLEHVTFSYTSSPVVEDVSFSVSKGDFLAILGPNGSGKSTLLKLIAGLIKPDSGQIEIFGQDIERFNQWPRIGYMPQVSSVRPGFPATVEEVVLSGRVGRKGFFRRLDKADKSKVQSILEELRIDHLSRHVVGELSGGQYQRVMLARALACDPDLLLLDEPTASVDPETRRSIMELLNRMRSERGLSIINISHDLDTIRGYISRVIIFNKRIIFEGTPEEMDVHLATQQQILEAIAASDHHHG</sequence>
<dbReference type="InterPro" id="IPR050153">
    <property type="entry name" value="Metal_Ion_Import_ABC"/>
</dbReference>
<dbReference type="eggNOG" id="COG1121">
    <property type="taxonomic scope" value="Bacteria"/>
</dbReference>
<dbReference type="InterPro" id="IPR003593">
    <property type="entry name" value="AAA+_ATPase"/>
</dbReference>
<keyword evidence="6" id="KW-1185">Reference proteome</keyword>
<keyword evidence="1" id="KW-0813">Transport</keyword>
<protein>
    <submittedName>
        <fullName evidence="5">ABC transporter related protein</fullName>
    </submittedName>
</protein>
<dbReference type="Proteomes" id="UP000000323">
    <property type="component" value="Chromosome 1"/>
</dbReference>
<evidence type="ECO:0000256" key="1">
    <source>
        <dbReference type="ARBA" id="ARBA00022448"/>
    </source>
</evidence>
<dbReference type="GO" id="GO:0016887">
    <property type="term" value="F:ATP hydrolysis activity"/>
    <property type="evidence" value="ECO:0007669"/>
    <property type="project" value="InterPro"/>
</dbReference>
<dbReference type="Pfam" id="PF00005">
    <property type="entry name" value="ABC_tran"/>
    <property type="match status" value="1"/>
</dbReference>
<keyword evidence="2" id="KW-0547">Nucleotide-binding</keyword>
<evidence type="ECO:0000313" key="6">
    <source>
        <dbReference type="Proteomes" id="UP000000323"/>
    </source>
</evidence>
<dbReference type="Gene3D" id="3.40.50.300">
    <property type="entry name" value="P-loop containing nucleotide triphosphate hydrolases"/>
    <property type="match status" value="1"/>
</dbReference>
<keyword evidence="3" id="KW-0067">ATP-binding</keyword>
<dbReference type="KEGG" id="ttr:Tter_1579"/>
<organism evidence="5 6">
    <name type="scientific">Thermobaculum terrenum (strain ATCC BAA-798 / CCMEE 7001 / YNP1)</name>
    <dbReference type="NCBI Taxonomy" id="525904"/>
    <lineage>
        <taxon>Bacteria</taxon>
        <taxon>Bacillati</taxon>
        <taxon>Chloroflexota</taxon>
        <taxon>Chloroflexia</taxon>
        <taxon>Candidatus Thermobaculales</taxon>
        <taxon>Candidatus Thermobaculaceae</taxon>
        <taxon>Thermobaculum</taxon>
    </lineage>
</organism>
<dbReference type="SMART" id="SM00382">
    <property type="entry name" value="AAA"/>
    <property type="match status" value="1"/>
</dbReference>
<dbReference type="FunFam" id="3.40.50.300:FF:000134">
    <property type="entry name" value="Iron-enterobactin ABC transporter ATP-binding protein"/>
    <property type="match status" value="1"/>
</dbReference>
<reference evidence="6" key="1">
    <citation type="journal article" date="2010" name="Stand. Genomic Sci.">
        <title>Complete genome sequence of 'Thermobaculum terrenum' type strain (YNP1).</title>
        <authorList>
            <person name="Kiss H."/>
            <person name="Cleland D."/>
            <person name="Lapidus A."/>
            <person name="Lucas S."/>
            <person name="Glavina Del Rio T."/>
            <person name="Nolan M."/>
            <person name="Tice H."/>
            <person name="Han C."/>
            <person name="Goodwin L."/>
            <person name="Pitluck S."/>
            <person name="Liolios K."/>
            <person name="Ivanova N."/>
            <person name="Mavromatis K."/>
            <person name="Ovchinnikova G."/>
            <person name="Pati A."/>
            <person name="Chen A."/>
            <person name="Palaniappan K."/>
            <person name="Land M."/>
            <person name="Hauser L."/>
            <person name="Chang Y."/>
            <person name="Jeffries C."/>
            <person name="Lu M."/>
            <person name="Brettin T."/>
            <person name="Detter J."/>
            <person name="Goker M."/>
            <person name="Tindall B."/>
            <person name="Beck B."/>
            <person name="McDermott T."/>
            <person name="Woyke T."/>
            <person name="Bristow J."/>
            <person name="Eisen J."/>
            <person name="Markowitz V."/>
            <person name="Hugenholtz P."/>
            <person name="Kyrpides N."/>
            <person name="Klenk H."/>
            <person name="Cheng J."/>
        </authorList>
    </citation>
    <scope>NUCLEOTIDE SEQUENCE [LARGE SCALE GENOMIC DNA]</scope>
    <source>
        <strain evidence="6">ATCC BAA-798 / YNP1</strain>
    </source>
</reference>
<evidence type="ECO:0000259" key="4">
    <source>
        <dbReference type="PROSITE" id="PS50893"/>
    </source>
</evidence>
<dbReference type="InterPro" id="IPR027417">
    <property type="entry name" value="P-loop_NTPase"/>
</dbReference>
<dbReference type="InterPro" id="IPR003439">
    <property type="entry name" value="ABC_transporter-like_ATP-bd"/>
</dbReference>
<dbReference type="CDD" id="cd03235">
    <property type="entry name" value="ABC_Metallic_Cations"/>
    <property type="match status" value="1"/>
</dbReference>
<dbReference type="SUPFAM" id="SSF52540">
    <property type="entry name" value="P-loop containing nucleoside triphosphate hydrolases"/>
    <property type="match status" value="1"/>
</dbReference>
<feature type="domain" description="ABC transporter" evidence="4">
    <location>
        <begin position="12"/>
        <end position="247"/>
    </location>
</feature>
<dbReference type="GO" id="GO:0005524">
    <property type="term" value="F:ATP binding"/>
    <property type="evidence" value="ECO:0007669"/>
    <property type="project" value="UniProtKB-KW"/>
</dbReference>
<dbReference type="PANTHER" id="PTHR42734">
    <property type="entry name" value="METAL TRANSPORT SYSTEM ATP-BINDING PROTEIN TM_0124-RELATED"/>
    <property type="match status" value="1"/>
</dbReference>
<evidence type="ECO:0000313" key="5">
    <source>
        <dbReference type="EMBL" id="ACZ42485.1"/>
    </source>
</evidence>
<name>D1CCH0_THET1</name>
<dbReference type="RefSeq" id="WP_012875519.1">
    <property type="nucleotide sequence ID" value="NC_013525.1"/>
</dbReference>
<evidence type="ECO:0000256" key="3">
    <source>
        <dbReference type="ARBA" id="ARBA00022840"/>
    </source>
</evidence>
<evidence type="ECO:0000256" key="2">
    <source>
        <dbReference type="ARBA" id="ARBA00022741"/>
    </source>
</evidence>